<keyword evidence="9 11" id="KW-0564">Palmitate</keyword>
<dbReference type="PANTHER" id="PTHR23248:SF38">
    <property type="entry name" value="PHOSPHOLIPID SCRAMBLASE 1"/>
    <property type="match status" value="1"/>
</dbReference>
<keyword evidence="12" id="KW-1185">Reference proteome</keyword>
<dbReference type="GO" id="GO:0017128">
    <property type="term" value="F:phospholipid scramblase activity"/>
    <property type="evidence" value="ECO:0007669"/>
    <property type="project" value="InterPro"/>
</dbReference>
<name>A0A9F2R2U8_PYTBI</name>
<evidence type="ECO:0000313" key="12">
    <source>
        <dbReference type="Proteomes" id="UP000695026"/>
    </source>
</evidence>
<comment type="similarity">
    <text evidence="3 11">Belongs to the phospholipid scramblase family.</text>
</comment>
<dbReference type="Proteomes" id="UP000695026">
    <property type="component" value="Unplaced"/>
</dbReference>
<evidence type="ECO:0000256" key="11">
    <source>
        <dbReference type="RuleBase" id="RU363116"/>
    </source>
</evidence>
<comment type="function">
    <text evidence="11">May mediate accelerated ATP-independent bidirectional transbilayer migration of phospholipids upon binding calcium ions that results in a loss of phospholipid asymmetry in the plasma membrane.</text>
</comment>
<keyword evidence="4" id="KW-0597">Phosphoprotein</keyword>
<comment type="cofactor">
    <cofactor evidence="1 11">
        <name>Ca(2+)</name>
        <dbReference type="ChEBI" id="CHEBI:29108"/>
    </cofactor>
</comment>
<keyword evidence="8" id="KW-0472">Membrane</keyword>
<keyword evidence="7" id="KW-1133">Transmembrane helix</keyword>
<evidence type="ECO:0000256" key="1">
    <source>
        <dbReference type="ARBA" id="ARBA00001913"/>
    </source>
</evidence>
<evidence type="ECO:0000256" key="3">
    <source>
        <dbReference type="ARBA" id="ARBA00005350"/>
    </source>
</evidence>
<dbReference type="OrthoDB" id="444338at2759"/>
<evidence type="ECO:0000256" key="6">
    <source>
        <dbReference type="ARBA" id="ARBA00022837"/>
    </source>
</evidence>
<evidence type="ECO:0000256" key="7">
    <source>
        <dbReference type="ARBA" id="ARBA00022989"/>
    </source>
</evidence>
<dbReference type="GO" id="GO:0005886">
    <property type="term" value="C:plasma membrane"/>
    <property type="evidence" value="ECO:0007669"/>
    <property type="project" value="TreeGrafter"/>
</dbReference>
<gene>
    <name evidence="13" type="primary">LOC103054184</name>
</gene>
<reference evidence="13" key="1">
    <citation type="submission" date="2025-08" db="UniProtKB">
        <authorList>
            <consortium name="RefSeq"/>
        </authorList>
    </citation>
    <scope>IDENTIFICATION</scope>
    <source>
        <tissue evidence="13">Liver</tissue>
    </source>
</reference>
<keyword evidence="10 11" id="KW-0449">Lipoprotein</keyword>
<sequence length="88" mass="9970">MRSWTGFAREAATDASIFQIQFPVDLDITMKAIMTGACFLLDFMFFERTGSRNRRNSRTGVHGARGIHGAHRIHGAHGVHGARRRHRH</sequence>
<dbReference type="AlphaFoldDB" id="A0A9F2R2U8"/>
<keyword evidence="5" id="KW-0812">Transmembrane</keyword>
<proteinExistence type="inferred from homology"/>
<dbReference type="Pfam" id="PF03803">
    <property type="entry name" value="Scramblase"/>
    <property type="match status" value="1"/>
</dbReference>
<dbReference type="RefSeq" id="XP_007434563.1">
    <property type="nucleotide sequence ID" value="XM_007434501.3"/>
</dbReference>
<evidence type="ECO:0000256" key="8">
    <source>
        <dbReference type="ARBA" id="ARBA00023136"/>
    </source>
</evidence>
<evidence type="ECO:0000256" key="5">
    <source>
        <dbReference type="ARBA" id="ARBA00022692"/>
    </source>
</evidence>
<protein>
    <recommendedName>
        <fullName evidence="11">Phospholipid scramblase</fullName>
    </recommendedName>
</protein>
<organism evidence="12 13">
    <name type="scientific">Python bivittatus</name>
    <name type="common">Burmese python</name>
    <name type="synonym">Python molurus bivittatus</name>
    <dbReference type="NCBI Taxonomy" id="176946"/>
    <lineage>
        <taxon>Eukaryota</taxon>
        <taxon>Metazoa</taxon>
        <taxon>Chordata</taxon>
        <taxon>Craniata</taxon>
        <taxon>Vertebrata</taxon>
        <taxon>Euteleostomi</taxon>
        <taxon>Lepidosauria</taxon>
        <taxon>Squamata</taxon>
        <taxon>Bifurcata</taxon>
        <taxon>Unidentata</taxon>
        <taxon>Episquamata</taxon>
        <taxon>Toxicofera</taxon>
        <taxon>Serpentes</taxon>
        <taxon>Henophidia</taxon>
        <taxon>Pythonidae</taxon>
        <taxon>Python</taxon>
    </lineage>
</organism>
<dbReference type="KEGG" id="pbi:103054184"/>
<dbReference type="GeneID" id="103054184"/>
<accession>A0A9F2R2U8</accession>
<evidence type="ECO:0000256" key="2">
    <source>
        <dbReference type="ARBA" id="ARBA00004606"/>
    </source>
</evidence>
<evidence type="ECO:0000256" key="4">
    <source>
        <dbReference type="ARBA" id="ARBA00022553"/>
    </source>
</evidence>
<dbReference type="PANTHER" id="PTHR23248">
    <property type="entry name" value="PHOSPHOLIPID SCRAMBLASE-RELATED"/>
    <property type="match status" value="1"/>
</dbReference>
<evidence type="ECO:0000313" key="13">
    <source>
        <dbReference type="RefSeq" id="XP_007434563.1"/>
    </source>
</evidence>
<keyword evidence="6 11" id="KW-0106">Calcium</keyword>
<evidence type="ECO:0000256" key="9">
    <source>
        <dbReference type="ARBA" id="ARBA00023139"/>
    </source>
</evidence>
<evidence type="ECO:0000256" key="10">
    <source>
        <dbReference type="ARBA" id="ARBA00023288"/>
    </source>
</evidence>
<comment type="subcellular location">
    <subcellularLocation>
        <location evidence="2">Membrane</location>
        <topology evidence="2">Single-pass type II membrane protein</topology>
    </subcellularLocation>
</comment>
<dbReference type="InterPro" id="IPR005552">
    <property type="entry name" value="Scramblase"/>
</dbReference>